<reference evidence="2" key="1">
    <citation type="submission" date="2025-08" db="UniProtKB">
        <authorList>
            <consortium name="RefSeq"/>
        </authorList>
    </citation>
    <scope>IDENTIFICATION</scope>
    <source>
        <tissue evidence="2">Muscle</tissue>
    </source>
</reference>
<dbReference type="GeneID" id="111083508"/>
<dbReference type="Proteomes" id="UP000694941">
    <property type="component" value="Unplaced"/>
</dbReference>
<dbReference type="RefSeq" id="XP_022235785.1">
    <property type="nucleotide sequence ID" value="XM_022380077.1"/>
</dbReference>
<gene>
    <name evidence="2" type="primary">LOC111083508</name>
</gene>
<evidence type="ECO:0000313" key="2">
    <source>
        <dbReference type="RefSeq" id="XP_022235785.1"/>
    </source>
</evidence>
<sequence>MPSGDSRKDFILTSIGDFFSLSMDENTLNQLFNAKELNNFLDEQDCHILSTQVEGQKDEKEIYFMNKVEPKGTDDRILIFFKIRPDVITPDNLHSNIFITSMIDSPITALYHSVQKIFAPVLLKNERWSPSFNPKLQSLLGELEAGLGSMVRKSDKADLEVGEREENNLAGILSPNDEFTFWNDRARLAPGRAEKERSAHFHSLFEPLQKSFETLETVPLVECLDILELAFSVLDDVWKQEEYTPAFQQSRMSHLMDIIGK</sequence>
<name>A0ABM1RWN0_LIMPO</name>
<keyword evidence="1" id="KW-1185">Reference proteome</keyword>
<proteinExistence type="predicted"/>
<organism evidence="1 2">
    <name type="scientific">Limulus polyphemus</name>
    <name type="common">Atlantic horseshoe crab</name>
    <dbReference type="NCBI Taxonomy" id="6850"/>
    <lineage>
        <taxon>Eukaryota</taxon>
        <taxon>Metazoa</taxon>
        <taxon>Ecdysozoa</taxon>
        <taxon>Arthropoda</taxon>
        <taxon>Chelicerata</taxon>
        <taxon>Merostomata</taxon>
        <taxon>Xiphosura</taxon>
        <taxon>Limulidae</taxon>
        <taxon>Limulus</taxon>
    </lineage>
</organism>
<evidence type="ECO:0000313" key="1">
    <source>
        <dbReference type="Proteomes" id="UP000694941"/>
    </source>
</evidence>
<accession>A0ABM1RWN0</accession>
<protein>
    <submittedName>
        <fullName evidence="2">Cytoplasmic dynein 2 heavy chain 1-like</fullName>
    </submittedName>
</protein>